<reference evidence="3" key="1">
    <citation type="journal article" date="2019" name="Int. J. Syst. Evol. Microbiol.">
        <title>The Global Catalogue of Microorganisms (GCM) 10K type strain sequencing project: providing services to taxonomists for standard genome sequencing and annotation.</title>
        <authorList>
            <consortium name="The Broad Institute Genomics Platform"/>
            <consortium name="The Broad Institute Genome Sequencing Center for Infectious Disease"/>
            <person name="Wu L."/>
            <person name="Ma J."/>
        </authorList>
    </citation>
    <scope>NUCLEOTIDE SEQUENCE [LARGE SCALE GENOMIC DNA]</scope>
    <source>
        <strain evidence="3">JCM 13004</strain>
    </source>
</reference>
<sequence length="90" mass="9211">MTSAQQPAQRGLHALIPQHEPSTAGQRAAAQLLPLREVTLPAAVVAAAAELLAGSLLTDPLDRQGDPVGREATTAVLAHLRAALDDPGPP</sequence>
<gene>
    <name evidence="2" type="ORF">GCM10009665_67260</name>
</gene>
<comment type="caution">
    <text evidence="2">The sequence shown here is derived from an EMBL/GenBank/DDBJ whole genome shotgun (WGS) entry which is preliminary data.</text>
</comment>
<organism evidence="2 3">
    <name type="scientific">Kitasatospora nipponensis</name>
    <dbReference type="NCBI Taxonomy" id="258049"/>
    <lineage>
        <taxon>Bacteria</taxon>
        <taxon>Bacillati</taxon>
        <taxon>Actinomycetota</taxon>
        <taxon>Actinomycetes</taxon>
        <taxon>Kitasatosporales</taxon>
        <taxon>Streptomycetaceae</taxon>
        <taxon>Kitasatospora</taxon>
    </lineage>
</organism>
<evidence type="ECO:0000313" key="2">
    <source>
        <dbReference type="EMBL" id="GAA1269266.1"/>
    </source>
</evidence>
<keyword evidence="3" id="KW-1185">Reference proteome</keyword>
<feature type="region of interest" description="Disordered" evidence="1">
    <location>
        <begin position="1"/>
        <end position="23"/>
    </location>
</feature>
<accession>A0ABP4HMM0</accession>
<evidence type="ECO:0000256" key="1">
    <source>
        <dbReference type="SAM" id="MobiDB-lite"/>
    </source>
</evidence>
<dbReference type="RefSeq" id="WP_344445956.1">
    <property type="nucleotide sequence ID" value="NZ_BAAALF010000199.1"/>
</dbReference>
<name>A0ABP4HMM0_9ACTN</name>
<dbReference type="Proteomes" id="UP001500037">
    <property type="component" value="Unassembled WGS sequence"/>
</dbReference>
<proteinExistence type="predicted"/>
<protein>
    <submittedName>
        <fullName evidence="2">Uncharacterized protein</fullName>
    </submittedName>
</protein>
<dbReference type="EMBL" id="BAAALF010000199">
    <property type="protein sequence ID" value="GAA1269266.1"/>
    <property type="molecule type" value="Genomic_DNA"/>
</dbReference>
<evidence type="ECO:0000313" key="3">
    <source>
        <dbReference type="Proteomes" id="UP001500037"/>
    </source>
</evidence>